<reference evidence="2 3" key="1">
    <citation type="journal article" date="2019" name="Int. J. Syst. Evol. Microbiol.">
        <title>The Global Catalogue of Microorganisms (GCM) 10K type strain sequencing project: providing services to taxonomists for standard genome sequencing and annotation.</title>
        <authorList>
            <consortium name="The Broad Institute Genomics Platform"/>
            <consortium name="The Broad Institute Genome Sequencing Center for Infectious Disease"/>
            <person name="Wu L."/>
            <person name="Ma J."/>
        </authorList>
    </citation>
    <scope>NUCLEOTIDE SEQUENCE [LARGE SCALE GENOMIC DNA]</scope>
    <source>
        <strain evidence="2 3">JCM 13850</strain>
    </source>
</reference>
<dbReference type="InterPro" id="IPR045055">
    <property type="entry name" value="DNA2/NAM7-like"/>
</dbReference>
<evidence type="ECO:0000313" key="2">
    <source>
        <dbReference type="EMBL" id="GAA2128866.1"/>
    </source>
</evidence>
<feature type="domain" description="DNA2/NAM7 helicase-like C-terminal" evidence="1">
    <location>
        <begin position="115"/>
        <end position="253"/>
    </location>
</feature>
<dbReference type="PANTHER" id="PTHR10887">
    <property type="entry name" value="DNA2/NAM7 HELICASE FAMILY"/>
    <property type="match status" value="1"/>
</dbReference>
<proteinExistence type="predicted"/>
<dbReference type="CDD" id="cd18808">
    <property type="entry name" value="SF1_C_Upf1"/>
    <property type="match status" value="1"/>
</dbReference>
<dbReference type="EMBL" id="BAAAMR010000012">
    <property type="protein sequence ID" value="GAA2128866.1"/>
    <property type="molecule type" value="Genomic_DNA"/>
</dbReference>
<dbReference type="Gene3D" id="3.40.50.300">
    <property type="entry name" value="P-loop containing nucleotide triphosphate hydrolases"/>
    <property type="match status" value="1"/>
</dbReference>
<dbReference type="InterPro" id="IPR027417">
    <property type="entry name" value="P-loop_NTPase"/>
</dbReference>
<dbReference type="RefSeq" id="WP_344263907.1">
    <property type="nucleotide sequence ID" value="NZ_BAAAMR010000012.1"/>
</dbReference>
<name>A0ABN2YM16_9ACTN</name>
<sequence length="285" mass="31290">MTGGETLFAILSGLAINECCEISPWAARKLVHWSARRCYVDPVRAEVRAEELAALIDDRPGKLFKLITALGFVTGAIMSAVRRAVARNAPRIADLTKKLVRRGRAPLAPLLTGRAVVLLDTSTHGVRAYDARRANGFVNDLECDWVLAACRRINAEQRRRPGPPATVSVLTYYGAQAHALRRLLDTHYADFPGIRFQIVGTLGEAQGQQSEFAIVSFCRASRSGRVIGFLNDVRRLHVARTRASRGLIMVGHAPTLRQIRGPAAGVINQLLDSAMILHDLRELEA</sequence>
<dbReference type="PANTHER" id="PTHR10887:SF495">
    <property type="entry name" value="HELICASE SENATAXIN ISOFORM X1-RELATED"/>
    <property type="match status" value="1"/>
</dbReference>
<dbReference type="InterPro" id="IPR041679">
    <property type="entry name" value="DNA2/NAM7-like_C"/>
</dbReference>
<dbReference type="SUPFAM" id="SSF52540">
    <property type="entry name" value="P-loop containing nucleoside triphosphate hydrolases"/>
    <property type="match status" value="1"/>
</dbReference>
<keyword evidence="3" id="KW-1185">Reference proteome</keyword>
<gene>
    <name evidence="2" type="ORF">GCM10009727_19880</name>
</gene>
<accession>A0ABN2YM16</accession>
<evidence type="ECO:0000313" key="3">
    <source>
        <dbReference type="Proteomes" id="UP001501020"/>
    </source>
</evidence>
<dbReference type="InterPro" id="IPR047187">
    <property type="entry name" value="SF1_C_Upf1"/>
</dbReference>
<comment type="caution">
    <text evidence="2">The sequence shown here is derived from an EMBL/GenBank/DDBJ whole genome shotgun (WGS) entry which is preliminary data.</text>
</comment>
<dbReference type="Pfam" id="PF13087">
    <property type="entry name" value="AAA_12"/>
    <property type="match status" value="1"/>
</dbReference>
<evidence type="ECO:0000259" key="1">
    <source>
        <dbReference type="Pfam" id="PF13087"/>
    </source>
</evidence>
<protein>
    <recommendedName>
        <fullName evidence="1">DNA2/NAM7 helicase-like C-terminal domain-containing protein</fullName>
    </recommendedName>
</protein>
<organism evidence="2 3">
    <name type="scientific">Actinomadura napierensis</name>
    <dbReference type="NCBI Taxonomy" id="267854"/>
    <lineage>
        <taxon>Bacteria</taxon>
        <taxon>Bacillati</taxon>
        <taxon>Actinomycetota</taxon>
        <taxon>Actinomycetes</taxon>
        <taxon>Streptosporangiales</taxon>
        <taxon>Thermomonosporaceae</taxon>
        <taxon>Actinomadura</taxon>
    </lineage>
</organism>
<dbReference type="Proteomes" id="UP001501020">
    <property type="component" value="Unassembled WGS sequence"/>
</dbReference>